<gene>
    <name evidence="2" type="ORF">XYLVIOL_LOCUS6775</name>
</gene>
<evidence type="ECO:0000313" key="2">
    <source>
        <dbReference type="EMBL" id="CAL7944656.1"/>
    </source>
</evidence>
<evidence type="ECO:0000256" key="1">
    <source>
        <dbReference type="SAM" id="Coils"/>
    </source>
</evidence>
<evidence type="ECO:0000313" key="3">
    <source>
        <dbReference type="Proteomes" id="UP001642520"/>
    </source>
</evidence>
<organism evidence="2 3">
    <name type="scientific">Xylocopa violacea</name>
    <name type="common">Violet carpenter bee</name>
    <name type="synonym">Apis violacea</name>
    <dbReference type="NCBI Taxonomy" id="135666"/>
    <lineage>
        <taxon>Eukaryota</taxon>
        <taxon>Metazoa</taxon>
        <taxon>Ecdysozoa</taxon>
        <taxon>Arthropoda</taxon>
        <taxon>Hexapoda</taxon>
        <taxon>Insecta</taxon>
        <taxon>Pterygota</taxon>
        <taxon>Neoptera</taxon>
        <taxon>Endopterygota</taxon>
        <taxon>Hymenoptera</taxon>
        <taxon>Apocrita</taxon>
        <taxon>Aculeata</taxon>
        <taxon>Apoidea</taxon>
        <taxon>Anthophila</taxon>
        <taxon>Apidae</taxon>
        <taxon>Xylocopa</taxon>
        <taxon>Xylocopa</taxon>
    </lineage>
</organism>
<accession>A0ABP1NY22</accession>
<protein>
    <submittedName>
        <fullName evidence="2">Uncharacterized protein</fullName>
    </submittedName>
</protein>
<keyword evidence="3" id="KW-1185">Reference proteome</keyword>
<dbReference type="Proteomes" id="UP001642520">
    <property type="component" value="Unassembled WGS sequence"/>
</dbReference>
<feature type="coiled-coil region" evidence="1">
    <location>
        <begin position="435"/>
        <end position="559"/>
    </location>
</feature>
<reference evidence="2 3" key="1">
    <citation type="submission" date="2024-08" db="EMBL/GenBank/DDBJ databases">
        <authorList>
            <person name="Will J Nash"/>
            <person name="Angela Man"/>
            <person name="Seanna McTaggart"/>
            <person name="Kendall Baker"/>
            <person name="Tom Barker"/>
            <person name="Leah Catchpole"/>
            <person name="Alex Durrant"/>
            <person name="Karim Gharbi"/>
            <person name="Naomi Irish"/>
            <person name="Gemy Kaithakottil"/>
            <person name="Debby Ku"/>
            <person name="Aaliyah Providence"/>
            <person name="Felix Shaw"/>
            <person name="David Swarbreck"/>
            <person name="Chris Watkins"/>
            <person name="Ann M. McCartney"/>
            <person name="Giulio Formenti"/>
            <person name="Alice Mouton"/>
            <person name="Noel Vella"/>
            <person name="Bjorn M von Reumont"/>
            <person name="Adriana Vella"/>
            <person name="Wilfried Haerty"/>
        </authorList>
    </citation>
    <scope>NUCLEOTIDE SEQUENCE [LARGE SCALE GENOMIC DNA]</scope>
</reference>
<name>A0ABP1NY22_XYLVO</name>
<feature type="coiled-coil region" evidence="1">
    <location>
        <begin position="686"/>
        <end position="752"/>
    </location>
</feature>
<feature type="coiled-coil region" evidence="1">
    <location>
        <begin position="225"/>
        <end position="388"/>
    </location>
</feature>
<keyword evidence="1" id="KW-0175">Coiled coil</keyword>
<sequence>MRTYYSHFLKSIIYGNNPCDSEINLTEQDTNISRETEFNDIFDSLDIKNILNERINNLDSYRLQQESYNYILKLSRKEYMDEAEKEIIKYFVHFLIKLRSLTQNLQIYIEIERPLMIKQTYYVYEILKNTQSAINVSQDVTLKKKLISELYNQHKEEHRKYNSYVKQLPNDLLQVQDKINEFLKDILYQLLDGMLHMEGRLNDEKINQAFETYLRTCIDRINTAVQGAEDQHTQIVETIEEQQKELKKKHVEIAKLKENMAQQLEQKGEGDCLNDDESKNLAEITEQLSKATEQLDKKDMLILKLKEQLQMLNSELSICDKNCSTIEQKNKNLENIKNLLLKVCQQSKKQLTTKNKKIKKLSQQINKLHDIKNSKKILENEIKVMEKGLIHLQFENNKLEKNIMEANVIISTKDETITKLKNNIDKIDNTLSQRVTEYENIVEEKHCEVLKLENENKLLNEKVRAIEEKLVAMNQTIVSLTEQNDKINVISAMQEDLTKLDKDEKKLKTELNNLRTQLINDQNNNKKLDNKLETFLRENDALKNNVEYWKNENSELSIRLCSEMMDAKLQTKLYGLTNKICERLLDLQKQSNLERDLSSDTIIKILRDKYTIYQNKGIELTTDNIANDLKPKDEDQKREIKENEIEEIEMHLLNDLNIKEKMLENYKTFKQFNSPEDDNLRSKYTVKHLEDERNENENKIGELLSEIESRDCEIQRLKKIMEHLTQENTDLRAVLKSQIEEYQNKLILMKKNYDSSLNALCERHKVNVEILQKQFEDNIKNERNFDSENWLLSLNMKELMELHKRLSAIINSNMIHMENEKQCLYNNDIRQQYYSNINEKEKQFQNLPTNIYEKESMQSKISSILKDRTSHLQDQWQCINLSDTHKYPTLQTQNYRPNLEYNFGYFNSEGKSPELESNYEKEKQMEKNSTIDQQRWSFINQCSAYHKLSNIYEYTKSLSST</sequence>
<proteinExistence type="predicted"/>
<dbReference type="EMBL" id="CAXAJV020001293">
    <property type="protein sequence ID" value="CAL7944656.1"/>
    <property type="molecule type" value="Genomic_DNA"/>
</dbReference>
<comment type="caution">
    <text evidence="2">The sequence shown here is derived from an EMBL/GenBank/DDBJ whole genome shotgun (WGS) entry which is preliminary data.</text>
</comment>